<protein>
    <submittedName>
        <fullName evidence="1">Uncharacterized protein</fullName>
    </submittedName>
</protein>
<reference evidence="1" key="1">
    <citation type="journal article" date="2014" name="Front. Microbiol.">
        <title>High frequency of phylogenetically diverse reductive dehalogenase-homologous genes in deep subseafloor sedimentary metagenomes.</title>
        <authorList>
            <person name="Kawai M."/>
            <person name="Futagami T."/>
            <person name="Toyoda A."/>
            <person name="Takaki Y."/>
            <person name="Nishi S."/>
            <person name="Hori S."/>
            <person name="Arai W."/>
            <person name="Tsubouchi T."/>
            <person name="Morono Y."/>
            <person name="Uchiyama I."/>
            <person name="Ito T."/>
            <person name="Fujiyama A."/>
            <person name="Inagaki F."/>
            <person name="Takami H."/>
        </authorList>
    </citation>
    <scope>NUCLEOTIDE SEQUENCE</scope>
    <source>
        <strain evidence="1">Expedition CK06-06</strain>
    </source>
</reference>
<comment type="caution">
    <text evidence="1">The sequence shown here is derived from an EMBL/GenBank/DDBJ whole genome shotgun (WGS) entry which is preliminary data.</text>
</comment>
<evidence type="ECO:0000313" key="1">
    <source>
        <dbReference type="EMBL" id="GAG29367.1"/>
    </source>
</evidence>
<name>X0X1Q9_9ZZZZ</name>
<sequence length="150" mass="16963">MIEKLPLFEDFPDEDKKLSKLIKWLKLKVYQPVSRRINFLLSIANHGYIEITGDDSAPDSDGNWRWKNEDGDLVLQLKVDGEWVNTGIQFNEDGSITVFGVLVTESGRVVNTNRITANTTLDETYHEVFCDTDGGEFTVTLPLDPVDGQK</sequence>
<organism evidence="1">
    <name type="scientific">marine sediment metagenome</name>
    <dbReference type="NCBI Taxonomy" id="412755"/>
    <lineage>
        <taxon>unclassified sequences</taxon>
        <taxon>metagenomes</taxon>
        <taxon>ecological metagenomes</taxon>
    </lineage>
</organism>
<dbReference type="EMBL" id="BARS01043772">
    <property type="protein sequence ID" value="GAG29367.1"/>
    <property type="molecule type" value="Genomic_DNA"/>
</dbReference>
<proteinExistence type="predicted"/>
<feature type="non-terminal residue" evidence="1">
    <location>
        <position position="150"/>
    </location>
</feature>
<accession>X0X1Q9</accession>
<dbReference type="AlphaFoldDB" id="X0X1Q9"/>
<gene>
    <name evidence="1" type="ORF">S01H1_66219</name>
</gene>